<comment type="caution">
    <text evidence="3">The sequence shown here is derived from an EMBL/GenBank/DDBJ whole genome shotgun (WGS) entry which is preliminary data.</text>
</comment>
<dbReference type="SMART" id="SM00093">
    <property type="entry name" value="SERPIN"/>
    <property type="match status" value="1"/>
</dbReference>
<dbReference type="AlphaFoldDB" id="A0A7K0D874"/>
<reference evidence="3 4" key="1">
    <citation type="submission" date="2019-10" db="EMBL/GenBank/DDBJ databases">
        <title>Nocardia macrotermitis sp. nov. and Nocardia aurantia sp. nov., isolated from the gut of fungus growing-termite Macrotermes natalensis.</title>
        <authorList>
            <person name="Benndorf R."/>
            <person name="Schwitalla J."/>
            <person name="Martin K."/>
            <person name="De Beer W."/>
            <person name="Kaster A.-K."/>
            <person name="Vollmers J."/>
            <person name="Poulsen M."/>
            <person name="Beemelmanns C."/>
        </authorList>
    </citation>
    <scope>NUCLEOTIDE SEQUENCE [LARGE SCALE GENOMIC DNA]</scope>
    <source>
        <strain evidence="3 4">RB20</strain>
    </source>
</reference>
<proteinExistence type="inferred from homology"/>
<dbReference type="PANTHER" id="PTHR11461:SF211">
    <property type="entry name" value="GH10112P-RELATED"/>
    <property type="match status" value="1"/>
</dbReference>
<evidence type="ECO:0000313" key="4">
    <source>
        <dbReference type="Proteomes" id="UP000438448"/>
    </source>
</evidence>
<protein>
    <recommendedName>
        <fullName evidence="2">Serpin domain-containing protein</fullName>
    </recommendedName>
</protein>
<dbReference type="EMBL" id="WEGK01000011">
    <property type="protein sequence ID" value="MQY21956.1"/>
    <property type="molecule type" value="Genomic_DNA"/>
</dbReference>
<dbReference type="InterPro" id="IPR023796">
    <property type="entry name" value="Serpin_dom"/>
</dbReference>
<dbReference type="PANTHER" id="PTHR11461">
    <property type="entry name" value="SERINE PROTEASE INHIBITOR, SERPIN"/>
    <property type="match status" value="1"/>
</dbReference>
<dbReference type="Proteomes" id="UP000438448">
    <property type="component" value="Unassembled WGS sequence"/>
</dbReference>
<dbReference type="Gene3D" id="3.30.497.10">
    <property type="entry name" value="Antithrombin, subunit I, domain 2"/>
    <property type="match status" value="2"/>
</dbReference>
<dbReference type="SUPFAM" id="SSF56574">
    <property type="entry name" value="Serpins"/>
    <property type="match status" value="2"/>
</dbReference>
<gene>
    <name evidence="3" type="ORF">NRB20_50690</name>
</gene>
<organism evidence="3 4">
    <name type="scientific">Nocardia macrotermitis</name>
    <dbReference type="NCBI Taxonomy" id="2585198"/>
    <lineage>
        <taxon>Bacteria</taxon>
        <taxon>Bacillati</taxon>
        <taxon>Actinomycetota</taxon>
        <taxon>Actinomycetes</taxon>
        <taxon>Mycobacteriales</taxon>
        <taxon>Nocardiaceae</taxon>
        <taxon>Nocardia</taxon>
    </lineage>
</organism>
<dbReference type="GO" id="GO:0004867">
    <property type="term" value="F:serine-type endopeptidase inhibitor activity"/>
    <property type="evidence" value="ECO:0007669"/>
    <property type="project" value="InterPro"/>
</dbReference>
<evidence type="ECO:0000256" key="1">
    <source>
        <dbReference type="RuleBase" id="RU000411"/>
    </source>
</evidence>
<evidence type="ECO:0000259" key="2">
    <source>
        <dbReference type="SMART" id="SM00093"/>
    </source>
</evidence>
<sequence length="390" mass="41279">MRPAATLDGVQPSLLSHVAAANELTGRWCERAGSDDFVLSGCGVWPLLGILADAADEPARSELAAAASIAAPAARRAASALLAELTDADSTAAALGVWVRPDIALHEAWVRTLPPGTVEKLTGQPALDAWADRHTRGLIDRFPLDVQPDTLLILATAIVAKTAWRTPFHDDVLEPESGPWAGHRGPGLSRDSETLTDATVLAAPTPVTRVVVRGTGDLDVHLLLGDASPAEVLRAGLGVLDGSIEAHTALRIGDTGPGLTVRETRATTDTLRIQLPPFVIRSSHDLMKHPDLFGLHTAADPRTGHFPALSDTPLRVDGAAQHALARFTREGFEAAAVTAVRMVRAVAYRRPHRTTEVAVTFDRPFGFLAVHRPTGLAVVAGWVAAPPKSR</sequence>
<dbReference type="Pfam" id="PF00079">
    <property type="entry name" value="Serpin"/>
    <property type="match status" value="2"/>
</dbReference>
<name>A0A7K0D874_9NOCA</name>
<comment type="similarity">
    <text evidence="1">Belongs to the serpin family.</text>
</comment>
<dbReference type="InterPro" id="IPR042178">
    <property type="entry name" value="Serpin_sf_1"/>
</dbReference>
<dbReference type="OrthoDB" id="4847668at2"/>
<dbReference type="InterPro" id="IPR036186">
    <property type="entry name" value="Serpin_sf"/>
</dbReference>
<dbReference type="GO" id="GO:0005615">
    <property type="term" value="C:extracellular space"/>
    <property type="evidence" value="ECO:0007669"/>
    <property type="project" value="InterPro"/>
</dbReference>
<dbReference type="InterPro" id="IPR000215">
    <property type="entry name" value="Serpin_fam"/>
</dbReference>
<evidence type="ECO:0000313" key="3">
    <source>
        <dbReference type="EMBL" id="MQY21956.1"/>
    </source>
</evidence>
<feature type="domain" description="Serpin" evidence="2">
    <location>
        <begin position="22"/>
        <end position="386"/>
    </location>
</feature>
<accession>A0A7K0D874</accession>
<keyword evidence="4" id="KW-1185">Reference proteome</keyword>